<evidence type="ECO:0000256" key="3">
    <source>
        <dbReference type="ARBA" id="ARBA00022490"/>
    </source>
</evidence>
<evidence type="ECO:0000256" key="7">
    <source>
        <dbReference type="ARBA" id="ARBA00023054"/>
    </source>
</evidence>
<evidence type="ECO:0000256" key="4">
    <source>
        <dbReference type="ARBA" id="ARBA00022618"/>
    </source>
</evidence>
<dbReference type="AlphaFoldDB" id="A0AAV9JB38"/>
<comment type="similarity">
    <text evidence="2">Belongs to the HAUS1 family.</text>
</comment>
<dbReference type="GO" id="GO:0005819">
    <property type="term" value="C:spindle"/>
    <property type="evidence" value="ECO:0007669"/>
    <property type="project" value="UniProtKB-SubCell"/>
</dbReference>
<reference evidence="10 11" key="1">
    <citation type="submission" date="2021-11" db="EMBL/GenBank/DDBJ databases">
        <title>Black yeast isolated from Biological Soil Crust.</title>
        <authorList>
            <person name="Kurbessoian T."/>
        </authorList>
    </citation>
    <scope>NUCLEOTIDE SEQUENCE [LARGE SCALE GENOMIC DNA]</scope>
    <source>
        <strain evidence="10 11">CCFEE 5522</strain>
    </source>
</reference>
<dbReference type="GO" id="GO:0051225">
    <property type="term" value="P:spindle assembly"/>
    <property type="evidence" value="ECO:0007669"/>
    <property type="project" value="InterPro"/>
</dbReference>
<evidence type="ECO:0000256" key="5">
    <source>
        <dbReference type="ARBA" id="ARBA00022701"/>
    </source>
</evidence>
<dbReference type="Proteomes" id="UP001324427">
    <property type="component" value="Unassembled WGS sequence"/>
</dbReference>
<proteinExistence type="inferred from homology"/>
<dbReference type="PANTHER" id="PTHR31570">
    <property type="entry name" value="HAUS AUGMIN-LIKE COMPLEX SUBUNIT 1"/>
    <property type="match status" value="1"/>
</dbReference>
<evidence type="ECO:0000313" key="10">
    <source>
        <dbReference type="EMBL" id="KAK4542364.1"/>
    </source>
</evidence>
<dbReference type="GO" id="GO:0005874">
    <property type="term" value="C:microtubule"/>
    <property type="evidence" value="ECO:0007669"/>
    <property type="project" value="UniProtKB-KW"/>
</dbReference>
<evidence type="ECO:0000313" key="11">
    <source>
        <dbReference type="Proteomes" id="UP001324427"/>
    </source>
</evidence>
<sequence>MDSPAEWTASALFSPSKARVQQAQAKDWAYVEGWLAKKYGKRIPTFERNEETLQALLTLATFNETADEQQALVEKVEKAVLQASVKRVPGEDELYSNVRDGLGGGGEGALNALAESAVLLGTNAIAQAAEWLCSLTAERFELNGLVRRVDVQRASLKREQARLTALLQDVKQSTFCAPGDISEQTVEWTRSAKHLKAKVTEYDERLGALRSASSPSPSIEDIIHQLQVLDSHRMRLDKISGEVSAFDSLPSDVKAARSKIENARAQLRTLTTERDVLFEGLADTR</sequence>
<accession>A0AAV9JB38</accession>
<keyword evidence="5" id="KW-0493">Microtubule</keyword>
<comment type="subcellular location">
    <subcellularLocation>
        <location evidence="1">Cytoplasm</location>
        <location evidence="1">Cytoskeleton</location>
        <location evidence="1">Spindle</location>
    </subcellularLocation>
</comment>
<dbReference type="EMBL" id="JAVFHQ010000042">
    <property type="protein sequence ID" value="KAK4542364.1"/>
    <property type="molecule type" value="Genomic_DNA"/>
</dbReference>
<keyword evidence="4" id="KW-0132">Cell division</keyword>
<keyword evidence="9" id="KW-0131">Cell cycle</keyword>
<dbReference type="InterPro" id="IPR026243">
    <property type="entry name" value="HAUS1"/>
</dbReference>
<keyword evidence="8" id="KW-0206">Cytoskeleton</keyword>
<evidence type="ECO:0000256" key="6">
    <source>
        <dbReference type="ARBA" id="ARBA00022776"/>
    </source>
</evidence>
<evidence type="ECO:0000256" key="1">
    <source>
        <dbReference type="ARBA" id="ARBA00004186"/>
    </source>
</evidence>
<keyword evidence="11" id="KW-1185">Reference proteome</keyword>
<evidence type="ECO:0000256" key="9">
    <source>
        <dbReference type="ARBA" id="ARBA00023306"/>
    </source>
</evidence>
<keyword evidence="3" id="KW-0963">Cytoplasm</keyword>
<evidence type="ECO:0000256" key="2">
    <source>
        <dbReference type="ARBA" id="ARBA00005479"/>
    </source>
</evidence>
<comment type="caution">
    <text evidence="10">The sequence shown here is derived from an EMBL/GenBank/DDBJ whole genome shotgun (WGS) entry which is preliminary data.</text>
</comment>
<dbReference type="GO" id="GO:0051301">
    <property type="term" value="P:cell division"/>
    <property type="evidence" value="ECO:0007669"/>
    <property type="project" value="UniProtKB-KW"/>
</dbReference>
<organism evidence="10 11">
    <name type="scientific">Oleoguttula mirabilis</name>
    <dbReference type="NCBI Taxonomy" id="1507867"/>
    <lineage>
        <taxon>Eukaryota</taxon>
        <taxon>Fungi</taxon>
        <taxon>Dikarya</taxon>
        <taxon>Ascomycota</taxon>
        <taxon>Pezizomycotina</taxon>
        <taxon>Dothideomycetes</taxon>
        <taxon>Dothideomycetidae</taxon>
        <taxon>Mycosphaerellales</taxon>
        <taxon>Teratosphaeriaceae</taxon>
        <taxon>Oleoguttula</taxon>
    </lineage>
</organism>
<dbReference type="PANTHER" id="PTHR31570:SF1">
    <property type="entry name" value="HAUS AUGMIN-LIKE COMPLEX SUBUNIT 1"/>
    <property type="match status" value="1"/>
</dbReference>
<gene>
    <name evidence="10" type="ORF">LTR36_006820</name>
</gene>
<evidence type="ECO:0008006" key="12">
    <source>
        <dbReference type="Google" id="ProtNLM"/>
    </source>
</evidence>
<keyword evidence="6" id="KW-0498">Mitosis</keyword>
<name>A0AAV9JB38_9PEZI</name>
<evidence type="ECO:0000256" key="8">
    <source>
        <dbReference type="ARBA" id="ARBA00023212"/>
    </source>
</evidence>
<dbReference type="GO" id="GO:0070652">
    <property type="term" value="C:HAUS complex"/>
    <property type="evidence" value="ECO:0007669"/>
    <property type="project" value="InterPro"/>
</dbReference>
<dbReference type="Pfam" id="PF25762">
    <property type="entry name" value="HAUS1"/>
    <property type="match status" value="1"/>
</dbReference>
<keyword evidence="7" id="KW-0175">Coiled coil</keyword>
<dbReference type="GO" id="GO:0005829">
    <property type="term" value="C:cytosol"/>
    <property type="evidence" value="ECO:0007669"/>
    <property type="project" value="TreeGrafter"/>
</dbReference>
<protein>
    <recommendedName>
        <fullName evidence="12">HAUS augmin-like complex subunit 1</fullName>
    </recommendedName>
</protein>